<dbReference type="InterPro" id="IPR037066">
    <property type="entry name" value="Plug_dom_sf"/>
</dbReference>
<feature type="signal peptide" evidence="12">
    <location>
        <begin position="1"/>
        <end position="20"/>
    </location>
</feature>
<evidence type="ECO:0000256" key="12">
    <source>
        <dbReference type="SAM" id="SignalP"/>
    </source>
</evidence>
<dbReference type="GO" id="GO:0015889">
    <property type="term" value="P:cobalamin transport"/>
    <property type="evidence" value="ECO:0007669"/>
    <property type="project" value="TreeGrafter"/>
</dbReference>
<keyword evidence="15" id="KW-0675">Receptor</keyword>
<accession>W0RIQ8</accession>
<evidence type="ECO:0000256" key="10">
    <source>
        <dbReference type="PROSITE-ProRule" id="PRU01360"/>
    </source>
</evidence>
<keyword evidence="3 10" id="KW-1134">Transmembrane beta strand</keyword>
<evidence type="ECO:0000256" key="11">
    <source>
        <dbReference type="RuleBase" id="RU003357"/>
    </source>
</evidence>
<reference evidence="15 16" key="1">
    <citation type="journal article" date="2014" name="Genome Announc.">
        <title>Genome Sequence and Methylome of Soil Bacterium Gemmatirosa kalamazoonensis KBS708T, a Member of the Rarely Cultivated Gemmatimonadetes Phylum.</title>
        <authorList>
            <person name="Debruyn J.M."/>
            <person name="Radosevich M."/>
            <person name="Wommack K.E."/>
            <person name="Polson S.W."/>
            <person name="Hauser L.J."/>
            <person name="Fawaz M.N."/>
            <person name="Korlach J."/>
            <person name="Tsai Y.C."/>
        </authorList>
    </citation>
    <scope>NUCLEOTIDE SEQUENCE [LARGE SCALE GENOMIC DNA]</scope>
    <source>
        <strain evidence="15 16">KBS708</strain>
    </source>
</reference>
<dbReference type="Gene3D" id="2.170.130.10">
    <property type="entry name" value="TonB-dependent receptor, plug domain"/>
    <property type="match status" value="1"/>
</dbReference>
<evidence type="ECO:0000256" key="3">
    <source>
        <dbReference type="ARBA" id="ARBA00022452"/>
    </source>
</evidence>
<evidence type="ECO:0000256" key="8">
    <source>
        <dbReference type="ARBA" id="ARBA00023136"/>
    </source>
</evidence>
<evidence type="ECO:0000313" key="16">
    <source>
        <dbReference type="Proteomes" id="UP000019151"/>
    </source>
</evidence>
<proteinExistence type="inferred from homology"/>
<dbReference type="InterPro" id="IPR000531">
    <property type="entry name" value="Beta-barrel_TonB"/>
</dbReference>
<evidence type="ECO:0000256" key="7">
    <source>
        <dbReference type="ARBA" id="ARBA00023077"/>
    </source>
</evidence>
<dbReference type="SUPFAM" id="SSF56935">
    <property type="entry name" value="Porins"/>
    <property type="match status" value="1"/>
</dbReference>
<gene>
    <name evidence="15" type="ORF">J421_3134</name>
</gene>
<evidence type="ECO:0000256" key="4">
    <source>
        <dbReference type="ARBA" id="ARBA00022692"/>
    </source>
</evidence>
<feature type="domain" description="TonB-dependent receptor-like beta-barrel" evidence="13">
    <location>
        <begin position="223"/>
        <end position="626"/>
    </location>
</feature>
<evidence type="ECO:0000313" key="15">
    <source>
        <dbReference type="EMBL" id="AHG90671.1"/>
    </source>
</evidence>
<keyword evidence="6" id="KW-0406">Ion transport</keyword>
<organism evidence="15 16">
    <name type="scientific">Gemmatirosa kalamazoonensis</name>
    <dbReference type="NCBI Taxonomy" id="861299"/>
    <lineage>
        <taxon>Bacteria</taxon>
        <taxon>Pseudomonadati</taxon>
        <taxon>Gemmatimonadota</taxon>
        <taxon>Gemmatimonadia</taxon>
        <taxon>Gemmatimonadales</taxon>
        <taxon>Gemmatimonadaceae</taxon>
        <taxon>Gemmatirosa</taxon>
    </lineage>
</organism>
<dbReference type="Pfam" id="PF00593">
    <property type="entry name" value="TonB_dep_Rec_b-barrel"/>
    <property type="match status" value="1"/>
</dbReference>
<dbReference type="RefSeq" id="WP_025412135.1">
    <property type="nucleotide sequence ID" value="NZ_CP007128.1"/>
</dbReference>
<evidence type="ECO:0000259" key="13">
    <source>
        <dbReference type="Pfam" id="PF00593"/>
    </source>
</evidence>
<sequence length="654" mass="68841">MRSFATLVPALALLGARAAAQPPAPNGRDTTSLGPVVVTATRVPVAASTSSVTVLSGADLRARGVTRVADALREVPGMHLVQSGSFGGATSLFLRGGQSNYTKVLIDGVPANLPGGSYDLAFLTTDNVERIEIVRGPASVLYGSDAVSGVIQIFTRRGVGPATPTASARGGTYGTFDGDVGVAGGSARAGYSVGIAHHASSGLLPENNEFRNSVASALVRVRPDDRSDARLSARYSDGTFHYPTSGSGAVVPFQHARRGDRRLTVGLDAGRFLASRVEGRVALTDNETRGRSVDDPTAPADTQRFYSRSTSADVRRSGDARVNVYVTPADVFTAGIELSRQSEQSDGTSQFQRFAPSSTHFDERRANTAYYAQWVGRAGAALSYTASGRIDDNDRFGTFGTYRVGAGYALPAGTRLRAAVGTSFKEPLFSEQFTTSFTTGNPDLAPERATTWEAAVEQSLAGGRATLGATYFDQRFRNLVQYRATPTGSPAGPNYFNVASARANGVELEASVADVAGATVRAAYTYLHTRVDDAGFGASGTFVLGERLLRRPTRTASLTALRPFGRRVSAGATLNYVGARDDRDFASFPATAVVLGGYATLDASLDVRLLDAGPRAPVALTARVENALDRRYEGVFNFAAPGRTVLVGVRLGGR</sequence>
<keyword evidence="5 12" id="KW-0732">Signal</keyword>
<dbReference type="eggNOG" id="COG4206">
    <property type="taxonomic scope" value="Bacteria"/>
</dbReference>
<dbReference type="InterPro" id="IPR036942">
    <property type="entry name" value="Beta-barrel_TonB_sf"/>
</dbReference>
<dbReference type="HOGENOM" id="CLU_008287_18_5_0"/>
<evidence type="ECO:0000256" key="9">
    <source>
        <dbReference type="ARBA" id="ARBA00023237"/>
    </source>
</evidence>
<dbReference type="GO" id="GO:0009279">
    <property type="term" value="C:cell outer membrane"/>
    <property type="evidence" value="ECO:0007669"/>
    <property type="project" value="UniProtKB-SubCell"/>
</dbReference>
<comment type="subcellular location">
    <subcellularLocation>
        <location evidence="1 10">Cell outer membrane</location>
        <topology evidence="1 10">Multi-pass membrane protein</topology>
    </subcellularLocation>
</comment>
<dbReference type="CDD" id="cd01347">
    <property type="entry name" value="ligand_gated_channel"/>
    <property type="match status" value="1"/>
</dbReference>
<dbReference type="Proteomes" id="UP000019151">
    <property type="component" value="Chromosome"/>
</dbReference>
<dbReference type="PANTHER" id="PTHR30069">
    <property type="entry name" value="TONB-DEPENDENT OUTER MEMBRANE RECEPTOR"/>
    <property type="match status" value="1"/>
</dbReference>
<dbReference type="Gene3D" id="2.40.170.20">
    <property type="entry name" value="TonB-dependent receptor, beta-barrel domain"/>
    <property type="match status" value="1"/>
</dbReference>
<keyword evidence="2 10" id="KW-0813">Transport</keyword>
<keyword evidence="16" id="KW-1185">Reference proteome</keyword>
<evidence type="ECO:0000256" key="5">
    <source>
        <dbReference type="ARBA" id="ARBA00022729"/>
    </source>
</evidence>
<feature type="chain" id="PRO_5004795600" evidence="12">
    <location>
        <begin position="21"/>
        <end position="654"/>
    </location>
</feature>
<name>W0RIQ8_9BACT</name>
<evidence type="ECO:0000256" key="2">
    <source>
        <dbReference type="ARBA" id="ARBA00022448"/>
    </source>
</evidence>
<evidence type="ECO:0000259" key="14">
    <source>
        <dbReference type="Pfam" id="PF07715"/>
    </source>
</evidence>
<dbReference type="InterPro" id="IPR039426">
    <property type="entry name" value="TonB-dep_rcpt-like"/>
</dbReference>
<keyword evidence="4 10" id="KW-0812">Transmembrane</keyword>
<dbReference type="PROSITE" id="PS52016">
    <property type="entry name" value="TONB_DEPENDENT_REC_3"/>
    <property type="match status" value="1"/>
</dbReference>
<evidence type="ECO:0000256" key="1">
    <source>
        <dbReference type="ARBA" id="ARBA00004571"/>
    </source>
</evidence>
<keyword evidence="8 10" id="KW-0472">Membrane</keyword>
<dbReference type="InParanoid" id="W0RIQ8"/>
<dbReference type="KEGG" id="gba:J421_3134"/>
<evidence type="ECO:0000256" key="6">
    <source>
        <dbReference type="ARBA" id="ARBA00023065"/>
    </source>
</evidence>
<comment type="similarity">
    <text evidence="10 11">Belongs to the TonB-dependent receptor family.</text>
</comment>
<dbReference type="Pfam" id="PF07715">
    <property type="entry name" value="Plug"/>
    <property type="match status" value="1"/>
</dbReference>
<dbReference type="EMBL" id="CP007128">
    <property type="protein sequence ID" value="AHG90671.1"/>
    <property type="molecule type" value="Genomic_DNA"/>
</dbReference>
<keyword evidence="7 11" id="KW-0798">TonB box</keyword>
<dbReference type="InterPro" id="IPR012910">
    <property type="entry name" value="Plug_dom"/>
</dbReference>
<dbReference type="AlphaFoldDB" id="W0RIQ8"/>
<dbReference type="STRING" id="861299.J421_3134"/>
<feature type="domain" description="TonB-dependent receptor plug" evidence="14">
    <location>
        <begin position="46"/>
        <end position="150"/>
    </location>
</feature>
<dbReference type="OrthoDB" id="9763670at2"/>
<protein>
    <submittedName>
        <fullName evidence="15">TonB-dependent receptor</fullName>
    </submittedName>
</protein>
<dbReference type="PANTHER" id="PTHR30069:SF53">
    <property type="entry name" value="COLICIN I RECEPTOR-RELATED"/>
    <property type="match status" value="1"/>
</dbReference>
<dbReference type="GO" id="GO:0006811">
    <property type="term" value="P:monoatomic ion transport"/>
    <property type="evidence" value="ECO:0007669"/>
    <property type="project" value="UniProtKB-KW"/>
</dbReference>
<keyword evidence="9 10" id="KW-0998">Cell outer membrane</keyword>